<name>A0A0K9XLE9_9ACTN</name>
<proteinExistence type="predicted"/>
<dbReference type="OrthoDB" id="5193841at2"/>
<dbReference type="EMBL" id="LFXA01000002">
    <property type="protein sequence ID" value="KNB53497.1"/>
    <property type="molecule type" value="Genomic_DNA"/>
</dbReference>
<protein>
    <recommendedName>
        <fullName evidence="3">2'-5' RNA ligase</fullName>
    </recommendedName>
</protein>
<dbReference type="AlphaFoldDB" id="A0A0K9XLE9"/>
<accession>A0A0K9XLE9</accession>
<dbReference type="Pfam" id="PF13563">
    <property type="entry name" value="2_5_RNA_ligase2"/>
    <property type="match status" value="1"/>
</dbReference>
<sequence length="214" mass="23514">MRKFIPQFQGAAWADGMRVLHAYLLPDLTVDRHLAQLVSACREAMRPFPITLLGNSRLHVTVEMVADTSSDNIGPDERAVLVDVLERHLAGAAPFRATAGSPVANKAGALLDLSPDGPMEDLRGRVRDAFREARGPEVIQHDGGRHHLSLGYSWATADSDPLQSALRRIAPSHAVFHVDRVHLLDVQFRERAREDGNTAWEISWTPVAAIPLTA</sequence>
<dbReference type="Gene3D" id="3.90.1140.10">
    <property type="entry name" value="Cyclic phosphodiesterase"/>
    <property type="match status" value="1"/>
</dbReference>
<keyword evidence="2" id="KW-1185">Reference proteome</keyword>
<organism evidence="1 2">
    <name type="scientific">Streptomyces caatingaensis</name>
    <dbReference type="NCBI Taxonomy" id="1678637"/>
    <lineage>
        <taxon>Bacteria</taxon>
        <taxon>Bacillati</taxon>
        <taxon>Actinomycetota</taxon>
        <taxon>Actinomycetes</taxon>
        <taxon>Kitasatosporales</taxon>
        <taxon>Streptomycetaceae</taxon>
        <taxon>Streptomyces</taxon>
    </lineage>
</organism>
<dbReference type="RefSeq" id="WP_049714206.1">
    <property type="nucleotide sequence ID" value="NZ_LFXA01000002.1"/>
</dbReference>
<dbReference type="InterPro" id="IPR009097">
    <property type="entry name" value="Cyclic_Pdiesterase"/>
</dbReference>
<gene>
    <name evidence="1" type="ORF">AC230_02180</name>
</gene>
<dbReference type="SUPFAM" id="SSF55144">
    <property type="entry name" value="LigT-like"/>
    <property type="match status" value="1"/>
</dbReference>
<evidence type="ECO:0000313" key="1">
    <source>
        <dbReference type="EMBL" id="KNB53497.1"/>
    </source>
</evidence>
<reference evidence="2" key="1">
    <citation type="submission" date="2015-07" db="EMBL/GenBank/DDBJ databases">
        <title>Draft genome sequence of Streptomyces sp. CMAA 1322, a bacterium isolated from Caatinga biome, from dry forest semiarid of Brazil.</title>
        <authorList>
            <person name="Santos S.N."/>
            <person name="Gacesa R."/>
            <person name="Taketani R.G."/>
            <person name="Long P.F."/>
            <person name="Melo I.S."/>
        </authorList>
    </citation>
    <scope>NUCLEOTIDE SEQUENCE [LARGE SCALE GENOMIC DNA]</scope>
    <source>
        <strain evidence="2">CMAA 1322</strain>
    </source>
</reference>
<evidence type="ECO:0000313" key="2">
    <source>
        <dbReference type="Proteomes" id="UP000037288"/>
    </source>
</evidence>
<dbReference type="PATRIC" id="fig|1678637.3.peg.463"/>
<comment type="caution">
    <text evidence="1">The sequence shown here is derived from an EMBL/GenBank/DDBJ whole genome shotgun (WGS) entry which is preliminary data.</text>
</comment>
<dbReference type="Proteomes" id="UP000037288">
    <property type="component" value="Unassembled WGS sequence"/>
</dbReference>
<evidence type="ECO:0008006" key="3">
    <source>
        <dbReference type="Google" id="ProtNLM"/>
    </source>
</evidence>